<dbReference type="AlphaFoldDB" id="A0A8H6HZM8"/>
<proteinExistence type="predicted"/>
<sequence>MHACKDGVQTRVTWYIQLLIPPRFLPHKAALSLDRLHSIFTCNNRRRNPSSEHTTSGIDTAAPNKSQVATPRSKPCTRRKGGDNLKDSTYLATSMVAKNAHSFSKGLLLPYQTFRMPICSRAKSSAWSHASLEAFFSSFPGFKYELEEPSIPAFRRLCRFLHLEPGDSAWEDLYSAFVAAAHASQSSIRELKPRRLTRSRSASELDEVGVGGPVYDFFAQFAYPYNGTDATIAFDRLWDGLWEVLQHYPYCWSLWIGLEDEFRAALRDQFAFVFGEDASDRRSWERLCRRLGINSVEMDLEDIQEVISRTHVNLVDILNRSIPDGRVPKFLTEEEKWAYNSSIEEEHRYRRSQSSATSWIHLRRSLC</sequence>
<dbReference type="EMBL" id="JACGCI010000027">
    <property type="protein sequence ID" value="KAF6756208.1"/>
    <property type="molecule type" value="Genomic_DNA"/>
</dbReference>
<accession>A0A8H6HZM8</accession>
<keyword evidence="3" id="KW-1185">Reference proteome</keyword>
<feature type="compositionally biased region" description="Polar residues" evidence="1">
    <location>
        <begin position="51"/>
        <end position="70"/>
    </location>
</feature>
<protein>
    <submittedName>
        <fullName evidence="2">Uncharacterized protein</fullName>
    </submittedName>
</protein>
<reference evidence="2 3" key="1">
    <citation type="submission" date="2020-07" db="EMBL/GenBank/DDBJ databases">
        <title>Comparative genomics of pyrophilous fungi reveals a link between fire events and developmental genes.</title>
        <authorList>
            <consortium name="DOE Joint Genome Institute"/>
            <person name="Steindorff A.S."/>
            <person name="Carver A."/>
            <person name="Calhoun S."/>
            <person name="Stillman K."/>
            <person name="Liu H."/>
            <person name="Lipzen A."/>
            <person name="Pangilinan J."/>
            <person name="Labutti K."/>
            <person name="Bruns T.D."/>
            <person name="Grigoriev I.V."/>
        </authorList>
    </citation>
    <scope>NUCLEOTIDE SEQUENCE [LARGE SCALE GENOMIC DNA]</scope>
    <source>
        <strain evidence="2 3">CBS 144469</strain>
    </source>
</reference>
<organism evidence="2 3">
    <name type="scientific">Ephemerocybe angulata</name>
    <dbReference type="NCBI Taxonomy" id="980116"/>
    <lineage>
        <taxon>Eukaryota</taxon>
        <taxon>Fungi</taxon>
        <taxon>Dikarya</taxon>
        <taxon>Basidiomycota</taxon>
        <taxon>Agaricomycotina</taxon>
        <taxon>Agaricomycetes</taxon>
        <taxon>Agaricomycetidae</taxon>
        <taxon>Agaricales</taxon>
        <taxon>Agaricineae</taxon>
        <taxon>Psathyrellaceae</taxon>
        <taxon>Ephemerocybe</taxon>
    </lineage>
</organism>
<feature type="region of interest" description="Disordered" evidence="1">
    <location>
        <begin position="44"/>
        <end position="82"/>
    </location>
</feature>
<dbReference type="Proteomes" id="UP000521943">
    <property type="component" value="Unassembled WGS sequence"/>
</dbReference>
<name>A0A8H6HZM8_9AGAR</name>
<evidence type="ECO:0000313" key="3">
    <source>
        <dbReference type="Proteomes" id="UP000521943"/>
    </source>
</evidence>
<comment type="caution">
    <text evidence="2">The sequence shown here is derived from an EMBL/GenBank/DDBJ whole genome shotgun (WGS) entry which is preliminary data.</text>
</comment>
<dbReference type="OrthoDB" id="6105938at2759"/>
<evidence type="ECO:0000313" key="2">
    <source>
        <dbReference type="EMBL" id="KAF6756208.1"/>
    </source>
</evidence>
<evidence type="ECO:0000256" key="1">
    <source>
        <dbReference type="SAM" id="MobiDB-lite"/>
    </source>
</evidence>
<gene>
    <name evidence="2" type="ORF">DFP72DRAFT_1169172</name>
</gene>